<reference evidence="1" key="1">
    <citation type="submission" date="2014-11" db="EMBL/GenBank/DDBJ databases">
        <authorList>
            <person name="Amaro Gonzalez C."/>
        </authorList>
    </citation>
    <scope>NUCLEOTIDE SEQUENCE</scope>
</reference>
<dbReference type="AlphaFoldDB" id="A0A0E9PMD6"/>
<protein>
    <submittedName>
        <fullName evidence="1">Uncharacterized protein</fullName>
    </submittedName>
</protein>
<accession>A0A0E9PMD6</accession>
<name>A0A0E9PMD6_ANGAN</name>
<dbReference type="EMBL" id="GBXM01102801">
    <property type="protein sequence ID" value="JAH05776.1"/>
    <property type="molecule type" value="Transcribed_RNA"/>
</dbReference>
<sequence length="66" mass="7226">MDWDVDPSSTVTSWMEKASTLISTLWCPPAKVTQARLPLRHHPAAGCPVKLALPMQLDPGNSESVR</sequence>
<organism evidence="1">
    <name type="scientific">Anguilla anguilla</name>
    <name type="common">European freshwater eel</name>
    <name type="synonym">Muraena anguilla</name>
    <dbReference type="NCBI Taxonomy" id="7936"/>
    <lineage>
        <taxon>Eukaryota</taxon>
        <taxon>Metazoa</taxon>
        <taxon>Chordata</taxon>
        <taxon>Craniata</taxon>
        <taxon>Vertebrata</taxon>
        <taxon>Euteleostomi</taxon>
        <taxon>Actinopterygii</taxon>
        <taxon>Neopterygii</taxon>
        <taxon>Teleostei</taxon>
        <taxon>Anguilliformes</taxon>
        <taxon>Anguillidae</taxon>
        <taxon>Anguilla</taxon>
    </lineage>
</organism>
<proteinExistence type="predicted"/>
<evidence type="ECO:0000313" key="1">
    <source>
        <dbReference type="EMBL" id="JAH05776.1"/>
    </source>
</evidence>
<reference evidence="1" key="2">
    <citation type="journal article" date="2015" name="Fish Shellfish Immunol.">
        <title>Early steps in the European eel (Anguilla anguilla)-Vibrio vulnificus interaction in the gills: Role of the RtxA13 toxin.</title>
        <authorList>
            <person name="Callol A."/>
            <person name="Pajuelo D."/>
            <person name="Ebbesson L."/>
            <person name="Teles M."/>
            <person name="MacKenzie S."/>
            <person name="Amaro C."/>
        </authorList>
    </citation>
    <scope>NUCLEOTIDE SEQUENCE</scope>
</reference>